<dbReference type="EMBL" id="BARW01003025">
    <property type="protein sequence ID" value="GAI62515.1"/>
    <property type="molecule type" value="Genomic_DNA"/>
</dbReference>
<comment type="caution">
    <text evidence="1">The sequence shown here is derived from an EMBL/GenBank/DDBJ whole genome shotgun (WGS) entry which is preliminary data.</text>
</comment>
<protein>
    <submittedName>
        <fullName evidence="1">Uncharacterized protein</fullName>
    </submittedName>
</protein>
<sequence>MGKIRRCSSRCHSAKGTRCRCWCGGFFHGKDGAGAANREALAQAVSEELLKQHGFKEGETAYIEQKKLPLEVA</sequence>
<organism evidence="1">
    <name type="scientific">marine sediment metagenome</name>
    <dbReference type="NCBI Taxonomy" id="412755"/>
    <lineage>
        <taxon>unclassified sequences</taxon>
        <taxon>metagenomes</taxon>
        <taxon>ecological metagenomes</taxon>
    </lineage>
</organism>
<accession>X1RHA2</accession>
<dbReference type="AlphaFoldDB" id="X1RHA2"/>
<gene>
    <name evidence="1" type="ORF">S12H4_07984</name>
</gene>
<reference evidence="1" key="1">
    <citation type="journal article" date="2014" name="Front. Microbiol.">
        <title>High frequency of phylogenetically diverse reductive dehalogenase-homologous genes in deep subseafloor sedimentary metagenomes.</title>
        <authorList>
            <person name="Kawai M."/>
            <person name="Futagami T."/>
            <person name="Toyoda A."/>
            <person name="Takaki Y."/>
            <person name="Nishi S."/>
            <person name="Hori S."/>
            <person name="Arai W."/>
            <person name="Tsubouchi T."/>
            <person name="Morono Y."/>
            <person name="Uchiyama I."/>
            <person name="Ito T."/>
            <person name="Fujiyama A."/>
            <person name="Inagaki F."/>
            <person name="Takami H."/>
        </authorList>
    </citation>
    <scope>NUCLEOTIDE SEQUENCE</scope>
    <source>
        <strain evidence="1">Expedition CK06-06</strain>
    </source>
</reference>
<proteinExistence type="predicted"/>
<evidence type="ECO:0000313" key="1">
    <source>
        <dbReference type="EMBL" id="GAI62515.1"/>
    </source>
</evidence>
<name>X1RHA2_9ZZZZ</name>